<evidence type="ECO:0000256" key="3">
    <source>
        <dbReference type="ARBA" id="ARBA00022692"/>
    </source>
</evidence>
<feature type="region of interest" description="Disordered" evidence="6">
    <location>
        <begin position="210"/>
        <end position="239"/>
    </location>
</feature>
<sequence>MVGKPLGLHWRSSVWFVTFVVGLGITTDLLAYSIVVPVMPFELERLGYHGVSALVGWLLFAYSGGLVLATPPLAYFSELYNDRKIPLLGGQLALIVFKTILPFPSMLTNSLLDFLLDSCDTAPEIIVGRQLGIAMAGLAIGFLVGPPVAGALYEVFGIRGPFIFGIIVTAMDLVGRLLVVERKDALQWGVDPAAQYTKVASAEAELAEKTVVPPPTSADHTPEKASTDPDPSDSQVQQELRNDPIAVHEVITAKPRASFQAVIITMLRSPRALAVFMCTLINGVVITTVEPTLPLHLQRVWNFNASKVGLIYIAAVVPTIFSSPLSGWWTDRKGAAEITLVLLACAFPWAVLLIVQRSLPFFIVAFALEGFFVSGLVSPLTAELAAITRQLDGVGYAHVYGVFNLTYGIGSAIGPIIGGQLYDRLKHGWTIICLFDAGLILVFTVLAFVYFGDDPILARLRKGPLPPLAA</sequence>
<feature type="transmembrane region" description="Helical" evidence="7">
    <location>
        <begin position="46"/>
        <end position="68"/>
    </location>
</feature>
<comment type="subcellular location">
    <subcellularLocation>
        <location evidence="1">Membrane</location>
        <topology evidence="1">Multi-pass membrane protein</topology>
    </subcellularLocation>
</comment>
<dbReference type="SUPFAM" id="SSF103473">
    <property type="entry name" value="MFS general substrate transporter"/>
    <property type="match status" value="1"/>
</dbReference>
<evidence type="ECO:0000256" key="2">
    <source>
        <dbReference type="ARBA" id="ARBA00022448"/>
    </source>
</evidence>
<feature type="transmembrane region" description="Helical" evidence="7">
    <location>
        <begin position="272"/>
        <end position="289"/>
    </location>
</feature>
<evidence type="ECO:0000313" key="9">
    <source>
        <dbReference type="EMBL" id="OBZ78937.1"/>
    </source>
</evidence>
<keyword evidence="10" id="KW-1185">Reference proteome</keyword>
<feature type="transmembrane region" description="Helical" evidence="7">
    <location>
        <begin position="162"/>
        <end position="179"/>
    </location>
</feature>
<keyword evidence="4 7" id="KW-1133">Transmembrane helix</keyword>
<dbReference type="GO" id="GO:0016020">
    <property type="term" value="C:membrane"/>
    <property type="evidence" value="ECO:0007669"/>
    <property type="project" value="UniProtKB-SubCell"/>
</dbReference>
<name>A0A1C7MQF0_GRIFR</name>
<dbReference type="Proteomes" id="UP000092993">
    <property type="component" value="Unassembled WGS sequence"/>
</dbReference>
<dbReference type="GO" id="GO:0022857">
    <property type="term" value="F:transmembrane transporter activity"/>
    <property type="evidence" value="ECO:0007669"/>
    <property type="project" value="InterPro"/>
</dbReference>
<dbReference type="Gene3D" id="1.20.1250.20">
    <property type="entry name" value="MFS general substrate transporter like domains"/>
    <property type="match status" value="2"/>
</dbReference>
<dbReference type="CDD" id="cd17325">
    <property type="entry name" value="MFS_MdtG_SLC18_like"/>
    <property type="match status" value="1"/>
</dbReference>
<protein>
    <submittedName>
        <fullName evidence="9">Putative MFS-type transporter C18.02</fullName>
    </submittedName>
</protein>
<feature type="transmembrane region" description="Helical" evidence="7">
    <location>
        <begin position="361"/>
        <end position="382"/>
    </location>
</feature>
<accession>A0A1C7MQF0</accession>
<evidence type="ECO:0000256" key="5">
    <source>
        <dbReference type="ARBA" id="ARBA00023136"/>
    </source>
</evidence>
<feature type="transmembrane region" description="Helical" evidence="7">
    <location>
        <begin position="309"/>
        <end position="329"/>
    </location>
</feature>
<keyword evidence="3 7" id="KW-0812">Transmembrane</keyword>
<dbReference type="AlphaFoldDB" id="A0A1C7MQF0"/>
<feature type="transmembrane region" description="Helical" evidence="7">
    <location>
        <begin position="12"/>
        <end position="34"/>
    </location>
</feature>
<evidence type="ECO:0000259" key="8">
    <source>
        <dbReference type="PROSITE" id="PS50850"/>
    </source>
</evidence>
<dbReference type="PROSITE" id="PS50850">
    <property type="entry name" value="MFS"/>
    <property type="match status" value="1"/>
</dbReference>
<dbReference type="InterPro" id="IPR036259">
    <property type="entry name" value="MFS_trans_sf"/>
</dbReference>
<organism evidence="9 10">
    <name type="scientific">Grifola frondosa</name>
    <name type="common">Maitake</name>
    <name type="synonym">Polyporus frondosus</name>
    <dbReference type="NCBI Taxonomy" id="5627"/>
    <lineage>
        <taxon>Eukaryota</taxon>
        <taxon>Fungi</taxon>
        <taxon>Dikarya</taxon>
        <taxon>Basidiomycota</taxon>
        <taxon>Agaricomycotina</taxon>
        <taxon>Agaricomycetes</taxon>
        <taxon>Polyporales</taxon>
        <taxon>Grifolaceae</taxon>
        <taxon>Grifola</taxon>
    </lineage>
</organism>
<evidence type="ECO:0000256" key="4">
    <source>
        <dbReference type="ARBA" id="ARBA00022989"/>
    </source>
</evidence>
<dbReference type="PANTHER" id="PTHR23506">
    <property type="entry name" value="GH10249P"/>
    <property type="match status" value="1"/>
</dbReference>
<gene>
    <name evidence="9" type="ORF">A0H81_00329</name>
</gene>
<evidence type="ECO:0000256" key="6">
    <source>
        <dbReference type="SAM" id="MobiDB-lite"/>
    </source>
</evidence>
<dbReference type="InterPro" id="IPR011701">
    <property type="entry name" value="MFS"/>
</dbReference>
<proteinExistence type="predicted"/>
<dbReference type="InterPro" id="IPR020846">
    <property type="entry name" value="MFS_dom"/>
</dbReference>
<feature type="domain" description="Major facilitator superfamily (MFS) profile" evidence="8">
    <location>
        <begin position="271"/>
        <end position="470"/>
    </location>
</feature>
<dbReference type="EMBL" id="LUGG01000001">
    <property type="protein sequence ID" value="OBZ78937.1"/>
    <property type="molecule type" value="Genomic_DNA"/>
</dbReference>
<dbReference type="PANTHER" id="PTHR23506:SF23">
    <property type="entry name" value="GH10249P"/>
    <property type="match status" value="1"/>
</dbReference>
<dbReference type="InterPro" id="IPR050930">
    <property type="entry name" value="MFS_Vesicular_Transporter"/>
</dbReference>
<keyword evidence="5 7" id="KW-0472">Membrane</keyword>
<feature type="transmembrane region" description="Helical" evidence="7">
    <location>
        <begin position="429"/>
        <end position="452"/>
    </location>
</feature>
<comment type="caution">
    <text evidence="9">The sequence shown here is derived from an EMBL/GenBank/DDBJ whole genome shotgun (WGS) entry which is preliminary data.</text>
</comment>
<keyword evidence="2" id="KW-0813">Transport</keyword>
<dbReference type="Pfam" id="PF07690">
    <property type="entry name" value="MFS_1"/>
    <property type="match status" value="2"/>
</dbReference>
<evidence type="ECO:0000313" key="10">
    <source>
        <dbReference type="Proteomes" id="UP000092993"/>
    </source>
</evidence>
<feature type="transmembrane region" description="Helical" evidence="7">
    <location>
        <begin position="336"/>
        <end position="355"/>
    </location>
</feature>
<feature type="transmembrane region" description="Helical" evidence="7">
    <location>
        <begin position="133"/>
        <end position="156"/>
    </location>
</feature>
<dbReference type="OMA" id="GESYWML"/>
<feature type="transmembrane region" description="Helical" evidence="7">
    <location>
        <begin position="394"/>
        <end position="417"/>
    </location>
</feature>
<dbReference type="STRING" id="5627.A0A1C7MQF0"/>
<dbReference type="OrthoDB" id="440553at2759"/>
<reference evidence="9 10" key="1">
    <citation type="submission" date="2016-03" db="EMBL/GenBank/DDBJ databases">
        <title>Whole genome sequencing of Grifola frondosa 9006-11.</title>
        <authorList>
            <person name="Min B."/>
            <person name="Park H."/>
            <person name="Kim J.-G."/>
            <person name="Cho H."/>
            <person name="Oh Y.-L."/>
            <person name="Kong W.-S."/>
            <person name="Choi I.-G."/>
        </authorList>
    </citation>
    <scope>NUCLEOTIDE SEQUENCE [LARGE SCALE GENOMIC DNA]</scope>
    <source>
        <strain evidence="9 10">9006-11</strain>
    </source>
</reference>
<evidence type="ECO:0000256" key="1">
    <source>
        <dbReference type="ARBA" id="ARBA00004141"/>
    </source>
</evidence>
<evidence type="ECO:0000256" key="7">
    <source>
        <dbReference type="SAM" id="Phobius"/>
    </source>
</evidence>